<keyword evidence="2" id="KW-1185">Reference proteome</keyword>
<gene>
    <name evidence="1" type="ORF">G0U57_020290</name>
</gene>
<evidence type="ECO:0000313" key="2">
    <source>
        <dbReference type="Proteomes" id="UP000765507"/>
    </source>
</evidence>
<sequence>MESRKLMYAHDTVLTVQHTSLHTISCTLTQDFSTMANYFQCWKLRPNPQKTMVTTFHLNNKMANTKLDMQFCSESVSHEANPKYFGATLDWSLTFRQHLKNTRDKVRSRVTLIRKLAGTSWGSSPQTL</sequence>
<evidence type="ECO:0000313" key="1">
    <source>
        <dbReference type="EMBL" id="KAG6933040.1"/>
    </source>
</evidence>
<protein>
    <submittedName>
        <fullName evidence="1">Uncharacterized protein</fullName>
    </submittedName>
</protein>
<dbReference type="PANTHER" id="PTHR36688">
    <property type="entry name" value="ENDO/EXONUCLEASE/PHOSPHATASE DOMAIN-CONTAINING PROTEIN"/>
    <property type="match status" value="1"/>
</dbReference>
<dbReference type="PANTHER" id="PTHR36688:SF1">
    <property type="entry name" value="ENDONUCLEASE_EXONUCLEASE_PHOSPHATASE DOMAIN-CONTAINING PROTEIN"/>
    <property type="match status" value="1"/>
</dbReference>
<dbReference type="InterPro" id="IPR052560">
    <property type="entry name" value="RdDP_mobile_element"/>
</dbReference>
<dbReference type="AlphaFoldDB" id="A0A8T1SWM8"/>
<reference evidence="1 2" key="1">
    <citation type="journal article" date="2020" name="G3 (Bethesda)">
        <title>Draft Genome of the Common Snapping Turtle, Chelydra serpentina, a Model for Phenotypic Plasticity in Reptiles.</title>
        <authorList>
            <person name="Das D."/>
            <person name="Singh S.K."/>
            <person name="Bierstedt J."/>
            <person name="Erickson A."/>
            <person name="Galli G.L.J."/>
            <person name="Crossley D.A. 2nd"/>
            <person name="Rhen T."/>
        </authorList>
    </citation>
    <scope>NUCLEOTIDE SEQUENCE [LARGE SCALE GENOMIC DNA]</scope>
    <source>
        <strain evidence="1">KW</strain>
    </source>
</reference>
<name>A0A8T1SWM8_CHESE</name>
<organism evidence="1 2">
    <name type="scientific">Chelydra serpentina</name>
    <name type="common">Snapping turtle</name>
    <name type="synonym">Testudo serpentina</name>
    <dbReference type="NCBI Taxonomy" id="8475"/>
    <lineage>
        <taxon>Eukaryota</taxon>
        <taxon>Metazoa</taxon>
        <taxon>Chordata</taxon>
        <taxon>Craniata</taxon>
        <taxon>Vertebrata</taxon>
        <taxon>Euteleostomi</taxon>
        <taxon>Archelosauria</taxon>
        <taxon>Testudinata</taxon>
        <taxon>Testudines</taxon>
        <taxon>Cryptodira</taxon>
        <taxon>Durocryptodira</taxon>
        <taxon>Americhelydia</taxon>
        <taxon>Chelydroidea</taxon>
        <taxon>Chelydridae</taxon>
        <taxon>Chelydra</taxon>
    </lineage>
</organism>
<proteinExistence type="predicted"/>
<dbReference type="OrthoDB" id="8961633at2759"/>
<accession>A0A8T1SWM8</accession>
<dbReference type="Proteomes" id="UP000765507">
    <property type="component" value="Unassembled WGS sequence"/>
</dbReference>
<comment type="caution">
    <text evidence="1">The sequence shown here is derived from an EMBL/GenBank/DDBJ whole genome shotgun (WGS) entry which is preliminary data.</text>
</comment>
<dbReference type="EMBL" id="JAHGAV010000083">
    <property type="protein sequence ID" value="KAG6933040.1"/>
    <property type="molecule type" value="Genomic_DNA"/>
</dbReference>